<keyword evidence="2" id="KW-1003">Cell membrane</keyword>
<keyword evidence="7" id="KW-0472">Membrane</keyword>
<dbReference type="InterPro" id="IPR045865">
    <property type="entry name" value="ACT-like_dom_sf"/>
</dbReference>
<accession>A0ABM7XDA1</accession>
<dbReference type="PANTHER" id="PTHR43166">
    <property type="entry name" value="AMINO ACID IMPORT ATP-BINDING PROTEIN"/>
    <property type="match status" value="1"/>
</dbReference>
<dbReference type="CDD" id="cd03258">
    <property type="entry name" value="ABC_MetN_methionine_transporter"/>
    <property type="match status" value="1"/>
</dbReference>
<dbReference type="SMART" id="SM00930">
    <property type="entry name" value="NIL"/>
    <property type="match status" value="1"/>
</dbReference>
<keyword evidence="3" id="KW-0547">Nucleotide-binding</keyword>
<evidence type="ECO:0000256" key="2">
    <source>
        <dbReference type="ARBA" id="ARBA00022475"/>
    </source>
</evidence>
<organism evidence="9 10">
    <name type="scientific">Anaeromyxobacter paludicola</name>
    <dbReference type="NCBI Taxonomy" id="2918171"/>
    <lineage>
        <taxon>Bacteria</taxon>
        <taxon>Pseudomonadati</taxon>
        <taxon>Myxococcota</taxon>
        <taxon>Myxococcia</taxon>
        <taxon>Myxococcales</taxon>
        <taxon>Cystobacterineae</taxon>
        <taxon>Anaeromyxobacteraceae</taxon>
        <taxon>Anaeromyxobacter</taxon>
    </lineage>
</organism>
<keyword evidence="1" id="KW-0813">Transport</keyword>
<dbReference type="InterPro" id="IPR018449">
    <property type="entry name" value="NIL_domain"/>
</dbReference>
<keyword evidence="5" id="KW-1278">Translocase</keyword>
<dbReference type="InterPro" id="IPR003439">
    <property type="entry name" value="ABC_transporter-like_ATP-bd"/>
</dbReference>
<dbReference type="SUPFAM" id="SSF55021">
    <property type="entry name" value="ACT-like"/>
    <property type="match status" value="1"/>
</dbReference>
<evidence type="ECO:0000259" key="8">
    <source>
        <dbReference type="PROSITE" id="PS50893"/>
    </source>
</evidence>
<evidence type="ECO:0000313" key="10">
    <source>
        <dbReference type="Proteomes" id="UP001162734"/>
    </source>
</evidence>
<keyword evidence="4 9" id="KW-0067">ATP-binding</keyword>
<dbReference type="SUPFAM" id="SSF52540">
    <property type="entry name" value="P-loop containing nucleoside triphosphate hydrolases"/>
    <property type="match status" value="1"/>
</dbReference>
<evidence type="ECO:0000256" key="7">
    <source>
        <dbReference type="ARBA" id="ARBA00023136"/>
    </source>
</evidence>
<dbReference type="InterPro" id="IPR003593">
    <property type="entry name" value="AAA+_ATPase"/>
</dbReference>
<evidence type="ECO:0000313" key="9">
    <source>
        <dbReference type="EMBL" id="BDG09840.1"/>
    </source>
</evidence>
<dbReference type="InterPro" id="IPR027417">
    <property type="entry name" value="P-loop_NTPase"/>
</dbReference>
<proteinExistence type="predicted"/>
<dbReference type="SMART" id="SM00382">
    <property type="entry name" value="AAA"/>
    <property type="match status" value="1"/>
</dbReference>
<evidence type="ECO:0000256" key="6">
    <source>
        <dbReference type="ARBA" id="ARBA00022970"/>
    </source>
</evidence>
<dbReference type="PANTHER" id="PTHR43166:SF30">
    <property type="entry name" value="METHIONINE IMPORT ATP-BINDING PROTEIN METN"/>
    <property type="match status" value="1"/>
</dbReference>
<dbReference type="Pfam" id="PF00005">
    <property type="entry name" value="ABC_tran"/>
    <property type="match status" value="1"/>
</dbReference>
<dbReference type="GO" id="GO:0005524">
    <property type="term" value="F:ATP binding"/>
    <property type="evidence" value="ECO:0007669"/>
    <property type="project" value="UniProtKB-KW"/>
</dbReference>
<evidence type="ECO:0000256" key="1">
    <source>
        <dbReference type="ARBA" id="ARBA00022448"/>
    </source>
</evidence>
<evidence type="ECO:0000256" key="4">
    <source>
        <dbReference type="ARBA" id="ARBA00022840"/>
    </source>
</evidence>
<protein>
    <submittedName>
        <fullName evidence="9">Methionine import ATP-binding protein MetN</fullName>
    </submittedName>
</protein>
<dbReference type="Gene3D" id="3.30.70.260">
    <property type="match status" value="1"/>
</dbReference>
<evidence type="ECO:0000256" key="5">
    <source>
        <dbReference type="ARBA" id="ARBA00022967"/>
    </source>
</evidence>
<gene>
    <name evidence="9" type="primary">metN</name>
    <name evidence="9" type="ORF">AMPC_29530</name>
</gene>
<dbReference type="Gene3D" id="3.40.50.300">
    <property type="entry name" value="P-loop containing nucleotide triphosphate hydrolases"/>
    <property type="match status" value="1"/>
</dbReference>
<reference evidence="10" key="1">
    <citation type="journal article" date="2022" name="Int. J. Syst. Evol. Microbiol.">
        <title>Anaeromyxobacter oryzae sp. nov., Anaeromyxobacter diazotrophicus sp. nov. and Anaeromyxobacter paludicola sp. nov., isolated from paddy soils.</title>
        <authorList>
            <person name="Itoh H."/>
            <person name="Xu Z."/>
            <person name="Mise K."/>
            <person name="Masuda Y."/>
            <person name="Ushijima N."/>
            <person name="Hayakawa C."/>
            <person name="Shiratori Y."/>
            <person name="Senoo K."/>
        </authorList>
    </citation>
    <scope>NUCLEOTIDE SEQUENCE [LARGE SCALE GENOMIC DNA]</scope>
    <source>
        <strain evidence="10">Red630</strain>
    </source>
</reference>
<dbReference type="InterPro" id="IPR041701">
    <property type="entry name" value="MetN_ABC"/>
</dbReference>
<dbReference type="Pfam" id="PF09383">
    <property type="entry name" value="NIL"/>
    <property type="match status" value="1"/>
</dbReference>
<evidence type="ECO:0000256" key="3">
    <source>
        <dbReference type="ARBA" id="ARBA00022741"/>
    </source>
</evidence>
<sequence length="355" mass="38148">MTAADAPEMIRLERLEKSFPGAGGPVPVLRGISLTVRRGEIFGIIGRSGAGKSTLIRCVNQLERASSGKVFVAGQELSALSGRELRAARRRIGMIFQHFNLLSSRTALENVALPLELAGEKKDAIRAAALPLLELVGLAGKADRHPSELSGGEKQRVGIARALASRPEVLLCDEATSALDPETTRSILGLLKDINRKLGLTIALITHEMAVIKEICDRVAVLDHGQVVEEGKVFDVFTAPQAEVTRKFLEDVVDRALPPRLRERLAAGAPGRGNPVIRVIFTGARAHDPIISEVVRRYDVLLNILQGSIEYIQEAPYGNLLVEAIGSDEAIAAALDYIRSNHLGAEILGHVAGDA</sequence>
<dbReference type="PROSITE" id="PS50893">
    <property type="entry name" value="ABC_TRANSPORTER_2"/>
    <property type="match status" value="1"/>
</dbReference>
<feature type="domain" description="ABC transporter" evidence="8">
    <location>
        <begin position="10"/>
        <end position="249"/>
    </location>
</feature>
<dbReference type="Proteomes" id="UP001162734">
    <property type="component" value="Chromosome"/>
</dbReference>
<name>A0ABM7XDA1_9BACT</name>
<dbReference type="PROSITE" id="PS00211">
    <property type="entry name" value="ABC_TRANSPORTER_1"/>
    <property type="match status" value="1"/>
</dbReference>
<dbReference type="RefSeq" id="WP_318654302.1">
    <property type="nucleotide sequence ID" value="NZ_AP025592.1"/>
</dbReference>
<dbReference type="EMBL" id="AP025592">
    <property type="protein sequence ID" value="BDG09840.1"/>
    <property type="molecule type" value="Genomic_DNA"/>
</dbReference>
<keyword evidence="6" id="KW-0029">Amino-acid transport</keyword>
<keyword evidence="10" id="KW-1185">Reference proteome</keyword>
<dbReference type="InterPro" id="IPR050086">
    <property type="entry name" value="MetN_ABC_transporter-like"/>
</dbReference>
<dbReference type="InterPro" id="IPR017871">
    <property type="entry name" value="ABC_transporter-like_CS"/>
</dbReference>